<organism evidence="1">
    <name type="scientific">Arundo donax</name>
    <name type="common">Giant reed</name>
    <name type="synonym">Donax arundinaceus</name>
    <dbReference type="NCBI Taxonomy" id="35708"/>
    <lineage>
        <taxon>Eukaryota</taxon>
        <taxon>Viridiplantae</taxon>
        <taxon>Streptophyta</taxon>
        <taxon>Embryophyta</taxon>
        <taxon>Tracheophyta</taxon>
        <taxon>Spermatophyta</taxon>
        <taxon>Magnoliopsida</taxon>
        <taxon>Liliopsida</taxon>
        <taxon>Poales</taxon>
        <taxon>Poaceae</taxon>
        <taxon>PACMAD clade</taxon>
        <taxon>Arundinoideae</taxon>
        <taxon>Arundineae</taxon>
        <taxon>Arundo</taxon>
    </lineage>
</organism>
<protein>
    <submittedName>
        <fullName evidence="1">Uncharacterized protein</fullName>
    </submittedName>
</protein>
<accession>A0A0A9G4T3</accession>
<reference evidence="1" key="1">
    <citation type="submission" date="2014-09" db="EMBL/GenBank/DDBJ databases">
        <authorList>
            <person name="Magalhaes I.L.F."/>
            <person name="Oliveira U."/>
            <person name="Santos F.R."/>
            <person name="Vidigal T.H.D.A."/>
            <person name="Brescovit A.D."/>
            <person name="Santos A.J."/>
        </authorList>
    </citation>
    <scope>NUCLEOTIDE SEQUENCE</scope>
    <source>
        <tissue evidence="1">Shoot tissue taken approximately 20 cm above the soil surface</tissue>
    </source>
</reference>
<dbReference type="AlphaFoldDB" id="A0A0A9G4T3"/>
<name>A0A0A9G4T3_ARUDO</name>
<evidence type="ECO:0000313" key="1">
    <source>
        <dbReference type="EMBL" id="JAE15628.1"/>
    </source>
</evidence>
<dbReference type="EMBL" id="GBRH01182268">
    <property type="protein sequence ID" value="JAE15628.1"/>
    <property type="molecule type" value="Transcribed_RNA"/>
</dbReference>
<reference evidence="1" key="2">
    <citation type="journal article" date="2015" name="Data Brief">
        <title>Shoot transcriptome of the giant reed, Arundo donax.</title>
        <authorList>
            <person name="Barrero R.A."/>
            <person name="Guerrero F.D."/>
            <person name="Moolhuijzen P."/>
            <person name="Goolsby J.A."/>
            <person name="Tidwell J."/>
            <person name="Bellgard S.E."/>
            <person name="Bellgard M.I."/>
        </authorList>
    </citation>
    <scope>NUCLEOTIDE SEQUENCE</scope>
    <source>
        <tissue evidence="1">Shoot tissue taken approximately 20 cm above the soil surface</tissue>
    </source>
</reference>
<sequence length="41" mass="5066">MYRSNHTFTEFHNCTSHRFPFLFYRMKTGCSGSWGHYRQVF</sequence>
<proteinExistence type="predicted"/>